<keyword evidence="6" id="KW-1133">Transmembrane helix</keyword>
<feature type="transmembrane region" description="Helical" evidence="6">
    <location>
        <begin position="204"/>
        <end position="227"/>
    </location>
</feature>
<comment type="caution">
    <text evidence="8">The sequence shown here is derived from an EMBL/GenBank/DDBJ whole genome shotgun (WGS) entry which is preliminary data.</text>
</comment>
<feature type="domain" description="RING-type" evidence="7">
    <location>
        <begin position="89"/>
        <end position="131"/>
    </location>
</feature>
<dbReference type="InterPro" id="IPR027370">
    <property type="entry name" value="Znf-RING_euk"/>
</dbReference>
<dbReference type="InterPro" id="IPR013083">
    <property type="entry name" value="Znf_RING/FYVE/PHD"/>
</dbReference>
<evidence type="ECO:0000313" key="9">
    <source>
        <dbReference type="Proteomes" id="UP001318860"/>
    </source>
</evidence>
<dbReference type="Pfam" id="PF13445">
    <property type="entry name" value="zf-RING_UBOX"/>
    <property type="match status" value="1"/>
</dbReference>
<dbReference type="PANTHER" id="PTHR22894">
    <property type="entry name" value="RING-TYPE DOMAIN-CONTAINING PROTEIN"/>
    <property type="match status" value="1"/>
</dbReference>
<dbReference type="InterPro" id="IPR038896">
    <property type="entry name" value="RNF170"/>
</dbReference>
<evidence type="ECO:0000259" key="7">
    <source>
        <dbReference type="PROSITE" id="PS50089"/>
    </source>
</evidence>
<feature type="transmembrane region" description="Helical" evidence="6">
    <location>
        <begin position="233"/>
        <end position="252"/>
    </location>
</feature>
<keyword evidence="2 4" id="KW-0863">Zinc-finger</keyword>
<evidence type="ECO:0000256" key="2">
    <source>
        <dbReference type="ARBA" id="ARBA00022771"/>
    </source>
</evidence>
<accession>A0ABR0VRA2</accession>
<dbReference type="PROSITE" id="PS00518">
    <property type="entry name" value="ZF_RING_1"/>
    <property type="match status" value="1"/>
</dbReference>
<feature type="compositionally biased region" description="Basic and acidic residues" evidence="5">
    <location>
        <begin position="72"/>
        <end position="81"/>
    </location>
</feature>
<evidence type="ECO:0000256" key="5">
    <source>
        <dbReference type="SAM" id="MobiDB-lite"/>
    </source>
</evidence>
<dbReference type="Proteomes" id="UP001318860">
    <property type="component" value="Unassembled WGS sequence"/>
</dbReference>
<name>A0ABR0VRA2_REHGL</name>
<dbReference type="InterPro" id="IPR001841">
    <property type="entry name" value="Znf_RING"/>
</dbReference>
<organism evidence="8 9">
    <name type="scientific">Rehmannia glutinosa</name>
    <name type="common">Chinese foxglove</name>
    <dbReference type="NCBI Taxonomy" id="99300"/>
    <lineage>
        <taxon>Eukaryota</taxon>
        <taxon>Viridiplantae</taxon>
        <taxon>Streptophyta</taxon>
        <taxon>Embryophyta</taxon>
        <taxon>Tracheophyta</taxon>
        <taxon>Spermatophyta</taxon>
        <taxon>Magnoliopsida</taxon>
        <taxon>eudicotyledons</taxon>
        <taxon>Gunneridae</taxon>
        <taxon>Pentapetalae</taxon>
        <taxon>asterids</taxon>
        <taxon>lamiids</taxon>
        <taxon>Lamiales</taxon>
        <taxon>Orobanchaceae</taxon>
        <taxon>Rehmannieae</taxon>
        <taxon>Rehmannia</taxon>
    </lineage>
</organism>
<keyword evidence="6" id="KW-0472">Membrane</keyword>
<keyword evidence="3" id="KW-0862">Zinc</keyword>
<dbReference type="Gene3D" id="3.30.40.10">
    <property type="entry name" value="Zinc/RING finger domain, C3HC4 (zinc finger)"/>
    <property type="match status" value="1"/>
</dbReference>
<keyword evidence="6" id="KW-0812">Transmembrane</keyword>
<evidence type="ECO:0000256" key="6">
    <source>
        <dbReference type="SAM" id="Phobius"/>
    </source>
</evidence>
<sequence length="271" mass="30905">MKSLTRLFSKTRDTNPNLEFNFHRIGEASGGGETPEPEPEPEDTAQSAERETVAGAADGESDEAPTPTTSGEGERKRELMEKPPTDDVCPICFGNFNVPCRAPCGHWYCGSCILQYWNFSAALQPCRCPMCLQRITKLMPEASFYQRREAEISKVIQNVGDYNRLFVGGVSGFLLKFLAIPLYIKRMFREMLNPDRPGVYLHELRVLALFLGVLYSFIPLDFLRIGHRNIIDVFDYSAFALSFVLYLAGLYLRRRRLRNIRELVDMQADRD</sequence>
<evidence type="ECO:0000256" key="1">
    <source>
        <dbReference type="ARBA" id="ARBA00022723"/>
    </source>
</evidence>
<proteinExistence type="predicted"/>
<dbReference type="PANTHER" id="PTHR22894:SF4">
    <property type="entry name" value="E3 UBIQUITIN-PROTEIN LIGASE RNF170-LIKE ISOFORM X1"/>
    <property type="match status" value="1"/>
</dbReference>
<feature type="region of interest" description="Disordered" evidence="5">
    <location>
        <begin position="1"/>
        <end position="81"/>
    </location>
</feature>
<keyword evidence="9" id="KW-1185">Reference proteome</keyword>
<feature type="transmembrane region" description="Helical" evidence="6">
    <location>
        <begin position="165"/>
        <end position="184"/>
    </location>
</feature>
<evidence type="ECO:0000256" key="4">
    <source>
        <dbReference type="PROSITE-ProRule" id="PRU00175"/>
    </source>
</evidence>
<protein>
    <recommendedName>
        <fullName evidence="7">RING-type domain-containing protein</fullName>
    </recommendedName>
</protein>
<dbReference type="SUPFAM" id="SSF57850">
    <property type="entry name" value="RING/U-box"/>
    <property type="match status" value="1"/>
</dbReference>
<dbReference type="SMART" id="SM00184">
    <property type="entry name" value="RING"/>
    <property type="match status" value="1"/>
</dbReference>
<evidence type="ECO:0000313" key="8">
    <source>
        <dbReference type="EMBL" id="KAK6136512.1"/>
    </source>
</evidence>
<evidence type="ECO:0000256" key="3">
    <source>
        <dbReference type="ARBA" id="ARBA00022833"/>
    </source>
</evidence>
<dbReference type="EMBL" id="JABTTQ020001033">
    <property type="protein sequence ID" value="KAK6136512.1"/>
    <property type="molecule type" value="Genomic_DNA"/>
</dbReference>
<reference evidence="8 9" key="1">
    <citation type="journal article" date="2021" name="Comput. Struct. Biotechnol. J.">
        <title>De novo genome assembly of the potent medicinal plant Rehmannia glutinosa using nanopore technology.</title>
        <authorList>
            <person name="Ma L."/>
            <person name="Dong C."/>
            <person name="Song C."/>
            <person name="Wang X."/>
            <person name="Zheng X."/>
            <person name="Niu Y."/>
            <person name="Chen S."/>
            <person name="Feng W."/>
        </authorList>
    </citation>
    <scope>NUCLEOTIDE SEQUENCE [LARGE SCALE GENOMIC DNA]</scope>
    <source>
        <strain evidence="8">DH-2019</strain>
    </source>
</reference>
<keyword evidence="1" id="KW-0479">Metal-binding</keyword>
<gene>
    <name evidence="8" type="ORF">DH2020_029748</name>
</gene>
<dbReference type="PROSITE" id="PS50089">
    <property type="entry name" value="ZF_RING_2"/>
    <property type="match status" value="1"/>
</dbReference>
<dbReference type="InterPro" id="IPR017907">
    <property type="entry name" value="Znf_RING_CS"/>
</dbReference>